<comment type="caution">
    <text evidence="1">The sequence shown here is derived from an EMBL/GenBank/DDBJ whole genome shotgun (WGS) entry which is preliminary data.</text>
</comment>
<evidence type="ECO:0000313" key="2">
    <source>
        <dbReference type="Proteomes" id="UP001362999"/>
    </source>
</evidence>
<evidence type="ECO:0000313" key="1">
    <source>
        <dbReference type="EMBL" id="KAK7022234.1"/>
    </source>
</evidence>
<organism evidence="1 2">
    <name type="scientific">Favolaschia claudopus</name>
    <dbReference type="NCBI Taxonomy" id="2862362"/>
    <lineage>
        <taxon>Eukaryota</taxon>
        <taxon>Fungi</taxon>
        <taxon>Dikarya</taxon>
        <taxon>Basidiomycota</taxon>
        <taxon>Agaricomycotina</taxon>
        <taxon>Agaricomycetes</taxon>
        <taxon>Agaricomycetidae</taxon>
        <taxon>Agaricales</taxon>
        <taxon>Marasmiineae</taxon>
        <taxon>Mycenaceae</taxon>
        <taxon>Favolaschia</taxon>
    </lineage>
</organism>
<dbReference type="Proteomes" id="UP001362999">
    <property type="component" value="Unassembled WGS sequence"/>
</dbReference>
<gene>
    <name evidence="1" type="ORF">R3P38DRAFT_2780296</name>
</gene>
<reference evidence="1 2" key="1">
    <citation type="journal article" date="2024" name="J Genomics">
        <title>Draft genome sequencing and assembly of Favolaschia claudopus CIRM-BRFM 2984 isolated from oak limbs.</title>
        <authorList>
            <person name="Navarro D."/>
            <person name="Drula E."/>
            <person name="Chaduli D."/>
            <person name="Cazenave R."/>
            <person name="Ahrendt S."/>
            <person name="Wang J."/>
            <person name="Lipzen A."/>
            <person name="Daum C."/>
            <person name="Barry K."/>
            <person name="Grigoriev I.V."/>
            <person name="Favel A."/>
            <person name="Rosso M.N."/>
            <person name="Martin F."/>
        </authorList>
    </citation>
    <scope>NUCLEOTIDE SEQUENCE [LARGE SCALE GENOMIC DNA]</scope>
    <source>
        <strain evidence="1 2">CIRM-BRFM 2984</strain>
    </source>
</reference>
<dbReference type="EMBL" id="JAWWNJ010000037">
    <property type="protein sequence ID" value="KAK7022234.1"/>
    <property type="molecule type" value="Genomic_DNA"/>
</dbReference>
<sequence>MYVDTRTPEDRQRSRDYRLAGFVPTLGSANRARMLERGRARLAEIQAIQEKHRVHVEKAAHEYKQNSAYFSSLADVVATTSPESGERFPHVDSAIARGLGRTLTPSGENATPMDPTVYAGIKASLSPNRPVFVLPQISHSLKKRRVKGVEYSDDDYTIALADAMVDNFKAGLGDPSDLWRYPPCEQDSDSDASDECDADSVPRLKISTRIAQALVIAASTLGKLEMRVDAEDARLKKERYAPSPRAWLMMQPVYASIREVGACKRSSECREVGPAQVGYSHIQVHDQVYLRKDLDGSTSYVGEAALTRVRTRP</sequence>
<proteinExistence type="predicted"/>
<keyword evidence="2" id="KW-1185">Reference proteome</keyword>
<dbReference type="AlphaFoldDB" id="A0AAW0B966"/>
<accession>A0AAW0B966</accession>
<name>A0AAW0B966_9AGAR</name>
<protein>
    <submittedName>
        <fullName evidence="1">Uncharacterized protein</fullName>
    </submittedName>
</protein>